<dbReference type="GO" id="GO:0003700">
    <property type="term" value="F:DNA-binding transcription factor activity"/>
    <property type="evidence" value="ECO:0007669"/>
    <property type="project" value="InterPro"/>
</dbReference>
<dbReference type="RefSeq" id="WP_072745639.1">
    <property type="nucleotide sequence ID" value="NZ_FOHL01000002.1"/>
</dbReference>
<reference evidence="5 6" key="1">
    <citation type="submission" date="2016-12" db="EMBL/GenBank/DDBJ databases">
        <authorList>
            <person name="Song W.-J."/>
            <person name="Kurnit D.M."/>
        </authorList>
    </citation>
    <scope>NUCLEOTIDE SEQUENCE [LARGE SCALE GENOMIC DNA]</scope>
    <source>
        <strain evidence="5 6">CGMCC 1.10808</strain>
    </source>
</reference>
<dbReference type="InterPro" id="IPR001034">
    <property type="entry name" value="DeoR_HTH"/>
</dbReference>
<dbReference type="InterPro" id="IPR036388">
    <property type="entry name" value="WH-like_DNA-bd_sf"/>
</dbReference>
<dbReference type="PRINTS" id="PR00037">
    <property type="entry name" value="HTHLACR"/>
</dbReference>
<dbReference type="SMART" id="SM01134">
    <property type="entry name" value="DeoRC"/>
    <property type="match status" value="1"/>
</dbReference>
<evidence type="ECO:0000256" key="2">
    <source>
        <dbReference type="ARBA" id="ARBA00023015"/>
    </source>
</evidence>
<evidence type="ECO:0000313" key="6">
    <source>
        <dbReference type="Proteomes" id="UP000184066"/>
    </source>
</evidence>
<dbReference type="Gene3D" id="1.10.10.10">
    <property type="entry name" value="Winged helix-like DNA-binding domain superfamily/Winged helix DNA-binding domain"/>
    <property type="match status" value="1"/>
</dbReference>
<name>A0A1M7RRA8_9RHOB</name>
<evidence type="ECO:0000256" key="3">
    <source>
        <dbReference type="ARBA" id="ARBA00023163"/>
    </source>
</evidence>
<dbReference type="Proteomes" id="UP000184066">
    <property type="component" value="Unassembled WGS sequence"/>
</dbReference>
<keyword evidence="6" id="KW-1185">Reference proteome</keyword>
<dbReference type="SUPFAM" id="SSF46785">
    <property type="entry name" value="Winged helix' DNA-binding domain"/>
    <property type="match status" value="1"/>
</dbReference>
<keyword evidence="1" id="KW-0678">Repressor</keyword>
<feature type="domain" description="HTH deoR-type" evidence="4">
    <location>
        <begin position="3"/>
        <end position="58"/>
    </location>
</feature>
<evidence type="ECO:0000256" key="1">
    <source>
        <dbReference type="ARBA" id="ARBA00022491"/>
    </source>
</evidence>
<dbReference type="SUPFAM" id="SSF100950">
    <property type="entry name" value="NagB/RpiA/CoA transferase-like"/>
    <property type="match status" value="1"/>
</dbReference>
<sequence length="253" mass="27604">MSFSIRQKRILEIAHKVGHVTVEGLAEEFDVSPQTIRRDLNELCEQAALMRTHGGAVVASGVANIGYDQRRVHMQAEKEALAALCAADIPDGCSLFINIGTTTEAVARALLKHRELMAITNNMNVAMTLARNPDCEVVVAGGVLRRSDNGLVGEATTDFIRQFKVDIAIIGASAVDMDGTLLDFDYREVRVAQAIIQNARRVFLVADGSKFERSAPVRIASLTDLDALYTDRQPPAPIRRLCAEHDIALRVPA</sequence>
<dbReference type="Pfam" id="PF00455">
    <property type="entry name" value="DeoRC"/>
    <property type="match status" value="1"/>
</dbReference>
<dbReference type="STRING" id="1189325.SAMN04488119_102500"/>
<dbReference type="PANTHER" id="PTHR30363">
    <property type="entry name" value="HTH-TYPE TRANSCRIPTIONAL REGULATOR SRLR-RELATED"/>
    <property type="match status" value="1"/>
</dbReference>
<dbReference type="SMART" id="SM00420">
    <property type="entry name" value="HTH_DEOR"/>
    <property type="match status" value="1"/>
</dbReference>
<proteinExistence type="predicted"/>
<keyword evidence="2" id="KW-0805">Transcription regulation</keyword>
<keyword evidence="3" id="KW-0804">Transcription</keyword>
<gene>
    <name evidence="5" type="ORF">SAMN05216200_10118</name>
</gene>
<dbReference type="Pfam" id="PF08220">
    <property type="entry name" value="HTH_DeoR"/>
    <property type="match status" value="1"/>
</dbReference>
<dbReference type="InterPro" id="IPR050313">
    <property type="entry name" value="Carb_Metab_HTH_regulators"/>
</dbReference>
<dbReference type="PANTHER" id="PTHR30363:SF4">
    <property type="entry name" value="GLYCEROL-3-PHOSPHATE REGULON REPRESSOR"/>
    <property type="match status" value="1"/>
</dbReference>
<dbReference type="EMBL" id="FRDL01000001">
    <property type="protein sequence ID" value="SHN48769.1"/>
    <property type="molecule type" value="Genomic_DNA"/>
</dbReference>
<protein>
    <submittedName>
        <fullName evidence="5">Transcriptional regulator, DeoR family</fullName>
    </submittedName>
</protein>
<dbReference type="AlphaFoldDB" id="A0A1M7RRA8"/>
<dbReference type="InterPro" id="IPR036390">
    <property type="entry name" value="WH_DNA-bd_sf"/>
</dbReference>
<organism evidence="5 6">
    <name type="scientific">Oceanicella actignis</name>
    <dbReference type="NCBI Taxonomy" id="1189325"/>
    <lineage>
        <taxon>Bacteria</taxon>
        <taxon>Pseudomonadati</taxon>
        <taxon>Pseudomonadota</taxon>
        <taxon>Alphaproteobacteria</taxon>
        <taxon>Rhodobacterales</taxon>
        <taxon>Paracoccaceae</taxon>
        <taxon>Oceanicella</taxon>
    </lineage>
</organism>
<dbReference type="Gene3D" id="3.40.50.1360">
    <property type="match status" value="1"/>
</dbReference>
<dbReference type="InterPro" id="IPR014036">
    <property type="entry name" value="DeoR-like_C"/>
</dbReference>
<dbReference type="InterPro" id="IPR037171">
    <property type="entry name" value="NagB/RpiA_transferase-like"/>
</dbReference>
<dbReference type="PROSITE" id="PS51000">
    <property type="entry name" value="HTH_DEOR_2"/>
    <property type="match status" value="1"/>
</dbReference>
<evidence type="ECO:0000313" key="5">
    <source>
        <dbReference type="EMBL" id="SHN48769.1"/>
    </source>
</evidence>
<dbReference type="OrthoDB" id="9814815at2"/>
<accession>A0A1M7RRA8</accession>
<evidence type="ECO:0000259" key="4">
    <source>
        <dbReference type="PROSITE" id="PS51000"/>
    </source>
</evidence>